<organism evidence="1">
    <name type="scientific">Anguilla anguilla</name>
    <name type="common">European freshwater eel</name>
    <name type="synonym">Muraena anguilla</name>
    <dbReference type="NCBI Taxonomy" id="7936"/>
    <lineage>
        <taxon>Eukaryota</taxon>
        <taxon>Metazoa</taxon>
        <taxon>Chordata</taxon>
        <taxon>Craniata</taxon>
        <taxon>Vertebrata</taxon>
        <taxon>Euteleostomi</taxon>
        <taxon>Actinopterygii</taxon>
        <taxon>Neopterygii</taxon>
        <taxon>Teleostei</taxon>
        <taxon>Anguilliformes</taxon>
        <taxon>Anguillidae</taxon>
        <taxon>Anguilla</taxon>
    </lineage>
</organism>
<dbReference type="AlphaFoldDB" id="A0A0E9XFM8"/>
<reference evidence="1" key="1">
    <citation type="submission" date="2014-11" db="EMBL/GenBank/DDBJ databases">
        <authorList>
            <person name="Amaro Gonzalez C."/>
        </authorList>
    </citation>
    <scope>NUCLEOTIDE SEQUENCE</scope>
</reference>
<sequence length="29" mass="3247">MDISGDFFPPGGTSCCLWGLDVYYQSRCK</sequence>
<proteinExistence type="predicted"/>
<evidence type="ECO:0000313" key="1">
    <source>
        <dbReference type="EMBL" id="JAI01548.1"/>
    </source>
</evidence>
<accession>A0A0E9XFM8</accession>
<name>A0A0E9XFM8_ANGAN</name>
<dbReference type="EMBL" id="GBXM01007030">
    <property type="protein sequence ID" value="JAI01548.1"/>
    <property type="molecule type" value="Transcribed_RNA"/>
</dbReference>
<protein>
    <submittedName>
        <fullName evidence="1">Uncharacterized protein</fullName>
    </submittedName>
</protein>
<reference evidence="1" key="2">
    <citation type="journal article" date="2015" name="Fish Shellfish Immunol.">
        <title>Early steps in the European eel (Anguilla anguilla)-Vibrio vulnificus interaction in the gills: Role of the RtxA13 toxin.</title>
        <authorList>
            <person name="Callol A."/>
            <person name="Pajuelo D."/>
            <person name="Ebbesson L."/>
            <person name="Teles M."/>
            <person name="MacKenzie S."/>
            <person name="Amaro C."/>
        </authorList>
    </citation>
    <scope>NUCLEOTIDE SEQUENCE</scope>
</reference>